<dbReference type="Proteomes" id="UP000538507">
    <property type="component" value="Unassembled WGS sequence"/>
</dbReference>
<gene>
    <name evidence="1" type="ORF">GGE16_003510</name>
</gene>
<reference evidence="1 2" key="1">
    <citation type="submission" date="2020-08" db="EMBL/GenBank/DDBJ databases">
        <title>Genomic Encyclopedia of Type Strains, Phase IV (KMG-V): Genome sequencing to study the core and pangenomes of soil and plant-associated prokaryotes.</title>
        <authorList>
            <person name="Whitman W."/>
        </authorList>
    </citation>
    <scope>NUCLEOTIDE SEQUENCE [LARGE SCALE GENOMIC DNA]</scope>
    <source>
        <strain evidence="1 2">SEMIA 415</strain>
    </source>
</reference>
<dbReference type="EMBL" id="JACIGO010000003">
    <property type="protein sequence ID" value="MBB4291451.1"/>
    <property type="molecule type" value="Genomic_DNA"/>
</dbReference>
<accession>A0AAE2ML16</accession>
<comment type="caution">
    <text evidence="1">The sequence shown here is derived from an EMBL/GenBank/DDBJ whole genome shotgun (WGS) entry which is preliminary data.</text>
</comment>
<protein>
    <submittedName>
        <fullName evidence="1">Uncharacterized protein</fullName>
    </submittedName>
</protein>
<sequence>MNEPYNATIIQTLIGALEELERDDDVILLGPSPRKAAEKIASKLRSVVPNPGLTPEEMHGLRLLILHAISSKSFFDWEMPTLTGFTATQFQEIAEKLPRE</sequence>
<name>A0AAE2ML16_RHILE</name>
<evidence type="ECO:0000313" key="1">
    <source>
        <dbReference type="EMBL" id="MBB4291451.1"/>
    </source>
</evidence>
<proteinExistence type="predicted"/>
<organism evidence="1 2">
    <name type="scientific">Rhizobium leguminosarum</name>
    <dbReference type="NCBI Taxonomy" id="384"/>
    <lineage>
        <taxon>Bacteria</taxon>
        <taxon>Pseudomonadati</taxon>
        <taxon>Pseudomonadota</taxon>
        <taxon>Alphaproteobacteria</taxon>
        <taxon>Hyphomicrobiales</taxon>
        <taxon>Rhizobiaceae</taxon>
        <taxon>Rhizobium/Agrobacterium group</taxon>
        <taxon>Rhizobium</taxon>
    </lineage>
</organism>
<dbReference type="AlphaFoldDB" id="A0AAE2ML16"/>
<dbReference type="RefSeq" id="WP_183608266.1">
    <property type="nucleotide sequence ID" value="NZ_JACHAZ010000001.1"/>
</dbReference>
<evidence type="ECO:0000313" key="2">
    <source>
        <dbReference type="Proteomes" id="UP000538507"/>
    </source>
</evidence>